<evidence type="ECO:0000256" key="1">
    <source>
        <dbReference type="SAM" id="MobiDB-lite"/>
    </source>
</evidence>
<evidence type="ECO:0000313" key="4">
    <source>
        <dbReference type="WBParaSite" id="PSAMB.scaffold2864size20832.g19405.t1"/>
    </source>
</evidence>
<reference evidence="4" key="1">
    <citation type="submission" date="2022-11" db="UniProtKB">
        <authorList>
            <consortium name="WormBaseParasite"/>
        </authorList>
    </citation>
    <scope>IDENTIFICATION</scope>
</reference>
<evidence type="ECO:0000256" key="2">
    <source>
        <dbReference type="SAM" id="Phobius"/>
    </source>
</evidence>
<dbReference type="Proteomes" id="UP000887566">
    <property type="component" value="Unplaced"/>
</dbReference>
<keyword evidence="2" id="KW-0812">Transmembrane</keyword>
<keyword evidence="2" id="KW-1133">Transmembrane helix</keyword>
<proteinExistence type="predicted"/>
<protein>
    <submittedName>
        <fullName evidence="4">Uncharacterized protein</fullName>
    </submittedName>
</protein>
<feature type="region of interest" description="Disordered" evidence="1">
    <location>
        <begin position="146"/>
        <end position="174"/>
    </location>
</feature>
<dbReference type="AlphaFoldDB" id="A0A914W1X7"/>
<feature type="region of interest" description="Disordered" evidence="1">
    <location>
        <begin position="215"/>
        <end position="234"/>
    </location>
</feature>
<evidence type="ECO:0000313" key="3">
    <source>
        <dbReference type="Proteomes" id="UP000887566"/>
    </source>
</evidence>
<keyword evidence="2" id="KW-0472">Membrane</keyword>
<accession>A0A914W1X7</accession>
<feature type="region of interest" description="Disordered" evidence="1">
    <location>
        <begin position="32"/>
        <end position="51"/>
    </location>
</feature>
<sequence length="353" mass="38366">MARLRAEQKIKSRSDARASAVDSALFFRPSFDQRSGATPMDASKTGEAPNWINTGRSKRIVVDDDGNAHNARISREHKTVGAISSRRASAHRALHTNDETSAGRDLFCRDRPAANNGRALTSVVGPASSSPITRIERIWSAAARAPSLPPTRWRRSERRWDGRQQRGDPSTPAQARRRRLSFFVCAPFFLLLLTAPYWRGGGLLSASRGGSVDDGGAALSSHGGHGHRRRDDNDDDIRSRCRLVSAACCCVFYERAAPAPRLTNGRSRSPPCWLSSRVTTAAALRRIHGATDHEWRSACFVASPLSAPPFPSAHVPASTSAVANRSVSTCALSLSYLNGDSYFCATTQLRCSP</sequence>
<name>A0A914W1X7_9BILA</name>
<dbReference type="WBParaSite" id="PSAMB.scaffold2864size20832.g19405.t1">
    <property type="protein sequence ID" value="PSAMB.scaffold2864size20832.g19405.t1"/>
    <property type="gene ID" value="PSAMB.scaffold2864size20832.g19405"/>
</dbReference>
<keyword evidence="3" id="KW-1185">Reference proteome</keyword>
<organism evidence="3 4">
    <name type="scientific">Plectus sambesii</name>
    <dbReference type="NCBI Taxonomy" id="2011161"/>
    <lineage>
        <taxon>Eukaryota</taxon>
        <taxon>Metazoa</taxon>
        <taxon>Ecdysozoa</taxon>
        <taxon>Nematoda</taxon>
        <taxon>Chromadorea</taxon>
        <taxon>Plectida</taxon>
        <taxon>Plectina</taxon>
        <taxon>Plectoidea</taxon>
        <taxon>Plectidae</taxon>
        <taxon>Plectus</taxon>
    </lineage>
</organism>
<feature type="transmembrane region" description="Helical" evidence="2">
    <location>
        <begin position="180"/>
        <end position="198"/>
    </location>
</feature>